<dbReference type="AlphaFoldDB" id="A0A381XNM9"/>
<feature type="non-terminal residue" evidence="1">
    <location>
        <position position="29"/>
    </location>
</feature>
<dbReference type="Gene3D" id="1.10.275.10">
    <property type="entry name" value="Fumarase/aspartase (N-terminal domain)"/>
    <property type="match status" value="1"/>
</dbReference>
<dbReference type="InterPro" id="IPR024083">
    <property type="entry name" value="Fumarase/histidase_N"/>
</dbReference>
<sequence>MDSANLKALSPLDGRYSSKTASLREYLSE</sequence>
<dbReference type="EMBL" id="UINC01015795">
    <property type="protein sequence ID" value="SVA66250.1"/>
    <property type="molecule type" value="Genomic_DNA"/>
</dbReference>
<accession>A0A381XNM9</accession>
<evidence type="ECO:0008006" key="2">
    <source>
        <dbReference type="Google" id="ProtNLM"/>
    </source>
</evidence>
<name>A0A381XNM9_9ZZZZ</name>
<reference evidence="1" key="1">
    <citation type="submission" date="2018-05" db="EMBL/GenBank/DDBJ databases">
        <authorList>
            <person name="Lanie J.A."/>
            <person name="Ng W.-L."/>
            <person name="Kazmierczak K.M."/>
            <person name="Andrzejewski T.M."/>
            <person name="Davidsen T.M."/>
            <person name="Wayne K.J."/>
            <person name="Tettelin H."/>
            <person name="Glass J.I."/>
            <person name="Rusch D."/>
            <person name="Podicherti R."/>
            <person name="Tsui H.-C.T."/>
            <person name="Winkler M.E."/>
        </authorList>
    </citation>
    <scope>NUCLEOTIDE SEQUENCE</scope>
</reference>
<proteinExistence type="predicted"/>
<evidence type="ECO:0000313" key="1">
    <source>
        <dbReference type="EMBL" id="SVA66250.1"/>
    </source>
</evidence>
<protein>
    <recommendedName>
        <fullName evidence="2">Adenylosuccinate lyase</fullName>
    </recommendedName>
</protein>
<gene>
    <name evidence="1" type="ORF">METZ01_LOCUS119104</name>
</gene>
<organism evidence="1">
    <name type="scientific">marine metagenome</name>
    <dbReference type="NCBI Taxonomy" id="408172"/>
    <lineage>
        <taxon>unclassified sequences</taxon>
        <taxon>metagenomes</taxon>
        <taxon>ecological metagenomes</taxon>
    </lineage>
</organism>